<dbReference type="Gene3D" id="3.40.190.10">
    <property type="entry name" value="Periplasmic binding protein-like II"/>
    <property type="match status" value="1"/>
</dbReference>
<keyword evidence="3" id="KW-1185">Reference proteome</keyword>
<name>A0ABW2RL72_9BACL</name>
<dbReference type="EMBL" id="JBHTBW010000032">
    <property type="protein sequence ID" value="MFC7441720.1"/>
    <property type="molecule type" value="Genomic_DNA"/>
</dbReference>
<dbReference type="InterPro" id="IPR006059">
    <property type="entry name" value="SBP"/>
</dbReference>
<feature type="signal peptide" evidence="1">
    <location>
        <begin position="1"/>
        <end position="22"/>
    </location>
</feature>
<sequence>MVRVKMILLSILMIVGSCLMTACNIPQNESAAHEKVTLTMWFWRGAGFEKIIPEFNKTHPHIEIKPQIIKWEDAHSKLFTALSAGAGAPDIAMIDISFVDTFLQYPNTFYNLNKLGAKSIQPQYLDWKWNQAVKGNHVMGLPTDTGPTVMYYRADLFKQQVYPINRKRWPSK</sequence>
<evidence type="ECO:0000313" key="2">
    <source>
        <dbReference type="EMBL" id="MFC7441720.1"/>
    </source>
</evidence>
<accession>A0ABW2RL72</accession>
<protein>
    <submittedName>
        <fullName evidence="2">ABC transporter substrate-binding protein</fullName>
    </submittedName>
</protein>
<feature type="chain" id="PRO_5047383123" evidence="1">
    <location>
        <begin position="23"/>
        <end position="172"/>
    </location>
</feature>
<reference evidence="3" key="1">
    <citation type="journal article" date="2019" name="Int. J. Syst. Evol. Microbiol.">
        <title>The Global Catalogue of Microorganisms (GCM) 10K type strain sequencing project: providing services to taxonomists for standard genome sequencing and annotation.</title>
        <authorList>
            <consortium name="The Broad Institute Genomics Platform"/>
            <consortium name="The Broad Institute Genome Sequencing Center for Infectious Disease"/>
            <person name="Wu L."/>
            <person name="Ma J."/>
        </authorList>
    </citation>
    <scope>NUCLEOTIDE SEQUENCE [LARGE SCALE GENOMIC DNA]</scope>
    <source>
        <strain evidence="3">CGMCC 1.12942</strain>
    </source>
</reference>
<proteinExistence type="predicted"/>
<dbReference type="InterPro" id="IPR050490">
    <property type="entry name" value="Bact_solute-bd_prot1"/>
</dbReference>
<dbReference type="SUPFAM" id="SSF53850">
    <property type="entry name" value="Periplasmic binding protein-like II"/>
    <property type="match status" value="1"/>
</dbReference>
<dbReference type="RefSeq" id="WP_379865112.1">
    <property type="nucleotide sequence ID" value="NZ_JBHTBW010000032.1"/>
</dbReference>
<keyword evidence="1" id="KW-0732">Signal</keyword>
<organism evidence="2 3">
    <name type="scientific">Laceyella putida</name>
    <dbReference type="NCBI Taxonomy" id="110101"/>
    <lineage>
        <taxon>Bacteria</taxon>
        <taxon>Bacillati</taxon>
        <taxon>Bacillota</taxon>
        <taxon>Bacilli</taxon>
        <taxon>Bacillales</taxon>
        <taxon>Thermoactinomycetaceae</taxon>
        <taxon>Laceyella</taxon>
    </lineage>
</organism>
<dbReference type="PANTHER" id="PTHR43649:SF32">
    <property type="entry name" value="SUGAR BINDING SECRETED PROTEIN"/>
    <property type="match status" value="1"/>
</dbReference>
<dbReference type="PROSITE" id="PS51257">
    <property type="entry name" value="PROKAR_LIPOPROTEIN"/>
    <property type="match status" value="1"/>
</dbReference>
<dbReference type="Pfam" id="PF01547">
    <property type="entry name" value="SBP_bac_1"/>
    <property type="match status" value="1"/>
</dbReference>
<evidence type="ECO:0000256" key="1">
    <source>
        <dbReference type="SAM" id="SignalP"/>
    </source>
</evidence>
<gene>
    <name evidence="2" type="ORF">ACFQNG_11410</name>
</gene>
<dbReference type="PANTHER" id="PTHR43649">
    <property type="entry name" value="ARABINOSE-BINDING PROTEIN-RELATED"/>
    <property type="match status" value="1"/>
</dbReference>
<dbReference type="Proteomes" id="UP001596500">
    <property type="component" value="Unassembled WGS sequence"/>
</dbReference>
<evidence type="ECO:0000313" key="3">
    <source>
        <dbReference type="Proteomes" id="UP001596500"/>
    </source>
</evidence>
<comment type="caution">
    <text evidence="2">The sequence shown here is derived from an EMBL/GenBank/DDBJ whole genome shotgun (WGS) entry which is preliminary data.</text>
</comment>